<feature type="transmembrane region" description="Helical" evidence="1">
    <location>
        <begin position="37"/>
        <end position="63"/>
    </location>
</feature>
<gene>
    <name evidence="2" type="ordered locus">CHAB381_1727</name>
</gene>
<dbReference type="Proteomes" id="UP000002407">
    <property type="component" value="Chromosome"/>
</dbReference>
<reference evidence="3" key="1">
    <citation type="submission" date="2007-07" db="EMBL/GenBank/DDBJ databases">
        <title>Complete genome sequence of Campylobacter hominis ATCC BAA-381, a commensal isolated from the human gastrointestinal tract.</title>
        <authorList>
            <person name="Fouts D.E."/>
            <person name="Mongodin E.F."/>
            <person name="Puiu D."/>
            <person name="Sebastian Y."/>
            <person name="Miller W.G."/>
            <person name="Mandrell R.E."/>
            <person name="Nelson K.E."/>
        </authorList>
    </citation>
    <scope>NUCLEOTIDE SEQUENCE [LARGE SCALE GENOMIC DNA]</scope>
    <source>
        <strain evidence="3">ATCC BAA-381 / LMG 19568 / NCTC 13146 / CH001A</strain>
    </source>
</reference>
<name>A7I3Z8_CAMHC</name>
<evidence type="ECO:0000313" key="3">
    <source>
        <dbReference type="Proteomes" id="UP000002407"/>
    </source>
</evidence>
<dbReference type="KEGG" id="cha:CHAB381_1727"/>
<dbReference type="EMBL" id="CP000776">
    <property type="protein sequence ID" value="ABS51500.1"/>
    <property type="molecule type" value="Genomic_DNA"/>
</dbReference>
<dbReference type="AlphaFoldDB" id="A7I3Z8"/>
<dbReference type="HOGENOM" id="CLU_2822969_0_0_7"/>
<accession>A7I3Z8</accession>
<sequence>MKVKFNSSISAYCYCIFSLKKIFIVPTKKKSNQKKSLIFISTAKSGDFFITFIAIGYAVIAVITES</sequence>
<keyword evidence="1" id="KW-0472">Membrane</keyword>
<protein>
    <submittedName>
        <fullName evidence="2">Uncharacterized protein</fullName>
    </submittedName>
</protein>
<keyword evidence="3" id="KW-1185">Reference proteome</keyword>
<proteinExistence type="predicted"/>
<evidence type="ECO:0000256" key="1">
    <source>
        <dbReference type="SAM" id="Phobius"/>
    </source>
</evidence>
<keyword evidence="1" id="KW-1133">Transmembrane helix</keyword>
<keyword evidence="1" id="KW-0812">Transmembrane</keyword>
<organism evidence="2 3">
    <name type="scientific">Campylobacter hominis (strain ATCC BAA-381 / DSM 21671 / CCUG 45161 / LMG 19568 / NCTC 13146 / CH001A)</name>
    <dbReference type="NCBI Taxonomy" id="360107"/>
    <lineage>
        <taxon>Bacteria</taxon>
        <taxon>Pseudomonadati</taxon>
        <taxon>Campylobacterota</taxon>
        <taxon>Epsilonproteobacteria</taxon>
        <taxon>Campylobacterales</taxon>
        <taxon>Campylobacteraceae</taxon>
        <taxon>Campylobacter</taxon>
    </lineage>
</organism>
<evidence type="ECO:0000313" key="2">
    <source>
        <dbReference type="EMBL" id="ABS51500.1"/>
    </source>
</evidence>